<sequence length="124" mass="14425">MANCKFFVLLLMVVILKEYATQAKVVDFSKDIKLQKYLKIHQCRQKCYLKTLMKTNTNAVKENLMNFSTCRGIPDCYMCYDYCQVLPKAVPDLAQKMCSDQVYCSKGCRIACSQHKILERPMEE</sequence>
<protein>
    <submittedName>
        <fullName evidence="2">Uncharacterized protein</fullName>
    </submittedName>
</protein>
<accession>A0A1I8PX29</accession>
<dbReference type="KEGG" id="scac:106083890"/>
<gene>
    <name evidence="2" type="primary">106083890</name>
</gene>
<dbReference type="Proteomes" id="UP000095300">
    <property type="component" value="Unassembled WGS sequence"/>
</dbReference>
<dbReference type="EnsemblMetazoa" id="SCAU011905-RA">
    <property type="protein sequence ID" value="SCAU011905-PA"/>
    <property type="gene ID" value="SCAU011905"/>
</dbReference>
<evidence type="ECO:0000256" key="1">
    <source>
        <dbReference type="SAM" id="SignalP"/>
    </source>
</evidence>
<name>A0A1I8PX29_STOCA</name>
<dbReference type="VEuPathDB" id="VectorBase:SCAU011905"/>
<evidence type="ECO:0000313" key="3">
    <source>
        <dbReference type="Proteomes" id="UP000095300"/>
    </source>
</evidence>
<reference evidence="2" key="1">
    <citation type="submission" date="2020-05" db="UniProtKB">
        <authorList>
            <consortium name="EnsemblMetazoa"/>
        </authorList>
    </citation>
    <scope>IDENTIFICATION</scope>
    <source>
        <strain evidence="2">USDA</strain>
    </source>
</reference>
<feature type="signal peptide" evidence="1">
    <location>
        <begin position="1"/>
        <end position="23"/>
    </location>
</feature>
<organism evidence="2 3">
    <name type="scientific">Stomoxys calcitrans</name>
    <name type="common">Stable fly</name>
    <name type="synonym">Conops calcitrans</name>
    <dbReference type="NCBI Taxonomy" id="35570"/>
    <lineage>
        <taxon>Eukaryota</taxon>
        <taxon>Metazoa</taxon>
        <taxon>Ecdysozoa</taxon>
        <taxon>Arthropoda</taxon>
        <taxon>Hexapoda</taxon>
        <taxon>Insecta</taxon>
        <taxon>Pterygota</taxon>
        <taxon>Neoptera</taxon>
        <taxon>Endopterygota</taxon>
        <taxon>Diptera</taxon>
        <taxon>Brachycera</taxon>
        <taxon>Muscomorpha</taxon>
        <taxon>Muscoidea</taxon>
        <taxon>Muscidae</taxon>
        <taxon>Stomoxys</taxon>
    </lineage>
</organism>
<keyword evidence="3" id="KW-1185">Reference proteome</keyword>
<dbReference type="AlphaFoldDB" id="A0A1I8PX29"/>
<dbReference type="OrthoDB" id="7838071at2759"/>
<keyword evidence="1" id="KW-0732">Signal</keyword>
<evidence type="ECO:0000313" key="2">
    <source>
        <dbReference type="EnsemblMetazoa" id="SCAU011905-PA"/>
    </source>
</evidence>
<feature type="chain" id="PRO_5009327336" evidence="1">
    <location>
        <begin position="24"/>
        <end position="124"/>
    </location>
</feature>
<proteinExistence type="predicted"/>